<dbReference type="AlphaFoldDB" id="A0A834VI81"/>
<feature type="region of interest" description="Disordered" evidence="1">
    <location>
        <begin position="205"/>
        <end position="230"/>
    </location>
</feature>
<dbReference type="OrthoDB" id="6516959at2759"/>
<evidence type="ECO:0000313" key="5">
    <source>
        <dbReference type="Proteomes" id="UP000070412"/>
    </source>
</evidence>
<keyword evidence="2" id="KW-0732">Signal</keyword>
<dbReference type="EMBL" id="WVUK01000003">
    <property type="protein sequence ID" value="KAF7496634.1"/>
    <property type="molecule type" value="Genomic_DNA"/>
</dbReference>
<evidence type="ECO:0000256" key="2">
    <source>
        <dbReference type="SAM" id="SignalP"/>
    </source>
</evidence>
<reference evidence="5" key="1">
    <citation type="journal article" date="2020" name="PLoS Negl. Trop. Dis.">
        <title>High-quality nuclear genome for Sarcoptes scabiei-A critical resource for a neglected parasite.</title>
        <authorList>
            <person name="Korhonen P.K."/>
            <person name="Gasser R.B."/>
            <person name="Ma G."/>
            <person name="Wang T."/>
            <person name="Stroehlein A.J."/>
            <person name="Young N.D."/>
            <person name="Ang C.S."/>
            <person name="Fernando D.D."/>
            <person name="Lu H.C."/>
            <person name="Taylor S."/>
            <person name="Reynolds S.L."/>
            <person name="Mofiz E."/>
            <person name="Najaraj S.H."/>
            <person name="Gowda H."/>
            <person name="Madugundu A."/>
            <person name="Renuse S."/>
            <person name="Holt D."/>
            <person name="Pandey A."/>
            <person name="Papenfuss A.T."/>
            <person name="Fischer K."/>
        </authorList>
    </citation>
    <scope>NUCLEOTIDE SEQUENCE [LARGE SCALE GENOMIC DNA]</scope>
</reference>
<name>A0A834VI81_SARSC</name>
<accession>A0A834VI81</accession>
<feature type="compositionally biased region" description="Basic and acidic residues" evidence="1">
    <location>
        <begin position="205"/>
        <end position="223"/>
    </location>
</feature>
<feature type="signal peptide" evidence="2">
    <location>
        <begin position="1"/>
        <end position="28"/>
    </location>
</feature>
<organism evidence="3">
    <name type="scientific">Sarcoptes scabiei</name>
    <name type="common">Itch mite</name>
    <name type="synonym">Acarus scabiei</name>
    <dbReference type="NCBI Taxonomy" id="52283"/>
    <lineage>
        <taxon>Eukaryota</taxon>
        <taxon>Metazoa</taxon>
        <taxon>Ecdysozoa</taxon>
        <taxon>Arthropoda</taxon>
        <taxon>Chelicerata</taxon>
        <taxon>Arachnida</taxon>
        <taxon>Acari</taxon>
        <taxon>Acariformes</taxon>
        <taxon>Sarcoptiformes</taxon>
        <taxon>Astigmata</taxon>
        <taxon>Psoroptidia</taxon>
        <taxon>Sarcoptoidea</taxon>
        <taxon>Sarcoptidae</taxon>
        <taxon>Sarcoptinae</taxon>
        <taxon>Sarcoptes</taxon>
    </lineage>
</organism>
<dbReference type="Proteomes" id="UP000070412">
    <property type="component" value="Unassembled WGS sequence"/>
</dbReference>
<evidence type="ECO:0000313" key="4">
    <source>
        <dbReference type="EnsemblMetazoa" id="KAF7496634.1"/>
    </source>
</evidence>
<reference evidence="3" key="2">
    <citation type="submission" date="2020-01" db="EMBL/GenBank/DDBJ databases">
        <authorList>
            <person name="Korhonen P.K.K."/>
            <person name="Guangxu M.G."/>
            <person name="Wang T.W."/>
            <person name="Stroehlein A.J.S."/>
            <person name="Young N.D."/>
            <person name="Ang C.-S.A."/>
            <person name="Fernando D.W.F."/>
            <person name="Lu H.L."/>
            <person name="Taylor S.T."/>
            <person name="Ehtesham M.E.M."/>
            <person name="Najaraj S.H.N."/>
            <person name="Harsha G.H.G."/>
            <person name="Madugundu A.M."/>
            <person name="Renuse S.R."/>
            <person name="Holt D.H."/>
            <person name="Pandey A.P."/>
            <person name="Papenfuss A.P."/>
            <person name="Gasser R.B.G."/>
            <person name="Fischer K.F."/>
        </authorList>
    </citation>
    <scope>NUCLEOTIDE SEQUENCE</scope>
    <source>
        <strain evidence="3">SSS_KF_BRIS2020</strain>
    </source>
</reference>
<keyword evidence="5" id="KW-1185">Reference proteome</keyword>
<feature type="region of interest" description="Disordered" evidence="1">
    <location>
        <begin position="268"/>
        <end position="300"/>
    </location>
</feature>
<feature type="chain" id="PRO_5038316251" evidence="2">
    <location>
        <begin position="29"/>
        <end position="397"/>
    </location>
</feature>
<evidence type="ECO:0000256" key="1">
    <source>
        <dbReference type="SAM" id="MobiDB-lite"/>
    </source>
</evidence>
<reference evidence="4" key="3">
    <citation type="submission" date="2022-06" db="UniProtKB">
        <authorList>
            <consortium name="EnsemblMetazoa"/>
        </authorList>
    </citation>
    <scope>IDENTIFICATION</scope>
</reference>
<evidence type="ECO:0000313" key="3">
    <source>
        <dbReference type="EMBL" id="KAF7496634.1"/>
    </source>
</evidence>
<sequence>MVSLIKHSISMLTVLVVIELIIDNRVDGSITVTKILAGKKKFKTFSLGLSFLPTLVKVKPNKFHFTIRQNQYVRPKKFKMDGSLPLKIPTIMMPKRNPYEPIQDIDIDADLSIGADSAHQMSYDNVAGASESIGVTETENELKMPVESENFSPNRHHSENYRNSISNRREMLNDLSMEPIGQQFFAPPSPFHLDRNDLLIRKFSKENKESDGEEISKRSEKSFSPEISLQISDPADSNLEESITKSSHLPMKINIGEHYDPSIIYMDEQSDPEDEDDRFKISPNQEKSWETDPLLDQDQSESINYYRRKPKKKDYGPDDIRIDFNLSGPHGGPKVPYGFGDDQDQLNRQLNRIQQHLPIGLHSKQYYNYYLRHNFGQQLKPIPYSYLRIKKIKHKFF</sequence>
<protein>
    <submittedName>
        <fullName evidence="3 4">Uncharacterized protein</fullName>
    </submittedName>
</protein>
<gene>
    <name evidence="3" type="ORF">SSS_4374</name>
</gene>
<dbReference type="EnsemblMetazoa" id="SSS_4374s_mrna">
    <property type="protein sequence ID" value="KAF7496634.1"/>
    <property type="gene ID" value="SSS_4374"/>
</dbReference>
<proteinExistence type="predicted"/>